<evidence type="ECO:0000256" key="5">
    <source>
        <dbReference type="SAM" id="MobiDB-lite"/>
    </source>
</evidence>
<evidence type="ECO:0000256" key="3">
    <source>
        <dbReference type="ARBA" id="ARBA00022741"/>
    </source>
</evidence>
<feature type="region of interest" description="Disordered" evidence="5">
    <location>
        <begin position="504"/>
        <end position="588"/>
    </location>
</feature>
<dbReference type="EMBL" id="BAAABY010000032">
    <property type="protein sequence ID" value="GAA0476152.1"/>
    <property type="molecule type" value="Genomic_DNA"/>
</dbReference>
<dbReference type="SUPFAM" id="SSF52540">
    <property type="entry name" value="P-loop containing nucleoside triphosphate hydrolases"/>
    <property type="match status" value="1"/>
</dbReference>
<keyword evidence="3" id="KW-0547">Nucleotide-binding</keyword>
<dbReference type="InterPro" id="IPR027417">
    <property type="entry name" value="P-loop_NTPase"/>
</dbReference>
<dbReference type="InterPro" id="IPR003593">
    <property type="entry name" value="AAA+_ATPase"/>
</dbReference>
<feature type="transmembrane region" description="Helical" evidence="6">
    <location>
        <begin position="694"/>
        <end position="721"/>
    </location>
</feature>
<dbReference type="GO" id="GO:0005524">
    <property type="term" value="F:ATP binding"/>
    <property type="evidence" value="ECO:0007669"/>
    <property type="project" value="UniProtKB-KW"/>
</dbReference>
<dbReference type="SMART" id="SM00382">
    <property type="entry name" value="AAA"/>
    <property type="match status" value="1"/>
</dbReference>
<accession>A0ABN1AGU6</accession>
<reference evidence="8 9" key="1">
    <citation type="journal article" date="2019" name="Int. J. Syst. Evol. Microbiol.">
        <title>The Global Catalogue of Microorganisms (GCM) 10K type strain sequencing project: providing services to taxonomists for standard genome sequencing and annotation.</title>
        <authorList>
            <consortium name="The Broad Institute Genomics Platform"/>
            <consortium name="The Broad Institute Genome Sequencing Center for Infectious Disease"/>
            <person name="Wu L."/>
            <person name="Ma J."/>
        </authorList>
    </citation>
    <scope>NUCLEOTIDE SEQUENCE [LARGE SCALE GENOMIC DNA]</scope>
    <source>
        <strain evidence="8 9">JCM 4805</strain>
    </source>
</reference>
<gene>
    <name evidence="8" type="ORF">GCM10010361_45780</name>
</gene>
<keyword evidence="2" id="KW-0813">Transport</keyword>
<evidence type="ECO:0000259" key="7">
    <source>
        <dbReference type="PROSITE" id="PS50893"/>
    </source>
</evidence>
<dbReference type="Pfam" id="PF00005">
    <property type="entry name" value="ABC_tran"/>
    <property type="match status" value="1"/>
</dbReference>
<comment type="similarity">
    <text evidence="1">Belongs to the ABC transporter superfamily.</text>
</comment>
<dbReference type="PANTHER" id="PTHR43335:SF4">
    <property type="entry name" value="ABC TRANSPORTER, ATP-BINDING PROTEIN"/>
    <property type="match status" value="1"/>
</dbReference>
<feature type="transmembrane region" description="Helical" evidence="6">
    <location>
        <begin position="760"/>
        <end position="777"/>
    </location>
</feature>
<evidence type="ECO:0000313" key="8">
    <source>
        <dbReference type="EMBL" id="GAA0476152.1"/>
    </source>
</evidence>
<feature type="region of interest" description="Disordered" evidence="5">
    <location>
        <begin position="386"/>
        <end position="492"/>
    </location>
</feature>
<dbReference type="PANTHER" id="PTHR43335">
    <property type="entry name" value="ABC TRANSPORTER, ATP-BINDING PROTEIN"/>
    <property type="match status" value="1"/>
</dbReference>
<organism evidence="8 9">
    <name type="scientific">Streptomyces olivaceiscleroticus</name>
    <dbReference type="NCBI Taxonomy" id="68245"/>
    <lineage>
        <taxon>Bacteria</taxon>
        <taxon>Bacillati</taxon>
        <taxon>Actinomycetota</taxon>
        <taxon>Actinomycetes</taxon>
        <taxon>Kitasatosporales</taxon>
        <taxon>Streptomycetaceae</taxon>
        <taxon>Streptomyces</taxon>
    </lineage>
</organism>
<protein>
    <submittedName>
        <fullName evidence="8">ABC transporter ATP-binding protein</fullName>
    </submittedName>
</protein>
<evidence type="ECO:0000256" key="1">
    <source>
        <dbReference type="ARBA" id="ARBA00005417"/>
    </source>
</evidence>
<sequence>MIQAVGLTSEARRGLPPAVDDLTFEAPAGQVTVLLGARGSGKTTALRLMLRMERGRGITLFRGRPLHRLPNPAREVGVLLGDVPGHPARTARSHLRMLTAAAGVPPDRAEDVLEAVGLSDLGEQRLGEFSRGMDRRLGMAAALLGDPHTLLLDEPADEVSPREAAWLYGLLRGFAAQGGSVLVTASDAKAAARLGDRIVTIEDGRLLADQEAADFTHVRLRPRVSVRSPHADRLAAILVDEWQRADPAVDPRAEQALEVVRETGNRIAVYGSSCALVGDTAFRHGILVHQLADEVGDAGPVIPLDRADGRTAARPAVGHGARVAVGTVKDEGEYEKSDARYAGTPHEQVAGEPYPGVHGDERPEGLESAEAYAEEHPEAYAASFAPGEAAEANTKRSTEAASGADGRPWNGEPECERSGEPEREHPGELMRKDTGGHCALISGPGVAGTAGESPRPGDFQGAGRRVTTSGRALSVVDRESGSGTGSDTDGELASTLELPVVPADASQAPSSGKPADGPRSGEFTGGPDAPLRTRSRPRAQAHTHHPTHRHAHAQSHSPAPDVAAPRAPRPVSSSRSSRGRIQPSRLVLPRLPAPGPAWPVRYEMRRTASDRTALGVGLCVLVVSLVLACVLARVGDVSAARALAGWPGRLPFPPAAVGAGLIGALAFGQEFRYPALAPEQGSVPRRLRLLGAKLLISAVSVLVLAVVSACLNSVTVGYVFGVRALPSVAEWPLLSLGWGALMVGSAWAGLLAAGIFRSTAMGLAAVLAVPVAVVPLLEGLLSDSTTRSAIGFPARVQATAAARWPSRGGELADAAWRLAAQPVVGAMGLSLAALLCAYALTALRRRAR</sequence>
<feature type="region of interest" description="Disordered" evidence="5">
    <location>
        <begin position="339"/>
        <end position="364"/>
    </location>
</feature>
<name>A0ABN1AGU6_9ACTN</name>
<evidence type="ECO:0000313" key="9">
    <source>
        <dbReference type="Proteomes" id="UP001500909"/>
    </source>
</evidence>
<dbReference type="Proteomes" id="UP001500909">
    <property type="component" value="Unassembled WGS sequence"/>
</dbReference>
<feature type="compositionally biased region" description="Basic residues" evidence="5">
    <location>
        <begin position="533"/>
        <end position="553"/>
    </location>
</feature>
<feature type="domain" description="ABC transporter" evidence="7">
    <location>
        <begin position="2"/>
        <end position="228"/>
    </location>
</feature>
<keyword evidence="6" id="KW-0812">Transmembrane</keyword>
<dbReference type="Gene3D" id="3.40.50.300">
    <property type="entry name" value="P-loop containing nucleotide triphosphate hydrolases"/>
    <property type="match status" value="1"/>
</dbReference>
<dbReference type="RefSeq" id="WP_346097015.1">
    <property type="nucleotide sequence ID" value="NZ_BAAABY010000032.1"/>
</dbReference>
<feature type="compositionally biased region" description="Low complexity" evidence="5">
    <location>
        <begin position="557"/>
        <end position="585"/>
    </location>
</feature>
<feature type="compositionally biased region" description="Basic and acidic residues" evidence="5">
    <location>
        <begin position="414"/>
        <end position="435"/>
    </location>
</feature>
<evidence type="ECO:0000256" key="4">
    <source>
        <dbReference type="ARBA" id="ARBA00022840"/>
    </source>
</evidence>
<keyword evidence="4 8" id="KW-0067">ATP-binding</keyword>
<feature type="transmembrane region" description="Helical" evidence="6">
    <location>
        <begin position="733"/>
        <end position="753"/>
    </location>
</feature>
<evidence type="ECO:0000256" key="6">
    <source>
        <dbReference type="SAM" id="Phobius"/>
    </source>
</evidence>
<proteinExistence type="inferred from homology"/>
<keyword evidence="9" id="KW-1185">Reference proteome</keyword>
<keyword evidence="6" id="KW-1133">Transmembrane helix</keyword>
<dbReference type="InterPro" id="IPR003439">
    <property type="entry name" value="ABC_transporter-like_ATP-bd"/>
</dbReference>
<feature type="transmembrane region" description="Helical" evidence="6">
    <location>
        <begin position="823"/>
        <end position="843"/>
    </location>
</feature>
<feature type="transmembrane region" description="Helical" evidence="6">
    <location>
        <begin position="613"/>
        <end position="635"/>
    </location>
</feature>
<comment type="caution">
    <text evidence="8">The sequence shown here is derived from an EMBL/GenBank/DDBJ whole genome shotgun (WGS) entry which is preliminary data.</text>
</comment>
<dbReference type="PROSITE" id="PS50893">
    <property type="entry name" value="ABC_TRANSPORTER_2"/>
    <property type="match status" value="1"/>
</dbReference>
<keyword evidence="6" id="KW-0472">Membrane</keyword>
<evidence type="ECO:0000256" key="2">
    <source>
        <dbReference type="ARBA" id="ARBA00022448"/>
    </source>
</evidence>